<dbReference type="SMART" id="SM01026">
    <property type="entry name" value="Beach"/>
    <property type="match status" value="1"/>
</dbReference>
<feature type="compositionally biased region" description="Low complexity" evidence="1">
    <location>
        <begin position="658"/>
        <end position="671"/>
    </location>
</feature>
<sequence>MVPPTPASGPTDLAGTITDSKGGPSLSSLNSGTQAIPALGLPAPVTGTAATTQSSSAPAAPHSLSMLAMKQNEPAIVKNLVLFIVFLCDRVVTNILSFEAVLPFLLMALRAAEKSTTQMCDASADQAMSASARKDLNSTTLRITAGQLIRSQILRVVVILLSLQEPSPSLLEHILIAVKATMQRDHEPRQLDELMRVLYTAFKTPPVRHFEQVQLLLAAIWQFIHNTCALSPRFKKATTLKGLTQVLSLTKEIGAACTGGTAADVRVRLELLFRERREDLDSVFSARPKSKFDDAVRREHRMKKDYQEHIPAIASARKIFRTPFSTALVVTESYWSLYGSMADALEPVSHHNAHWLYFTNNAVHGTPYDEERYRLASVESFRVLSKKRKNTVLVSEPIPMVTVTGEDNDDDDDSDGDDGADVDLFGATIYPSSSALLGGSGVTFQLPPLDVESLTTANATPLTATDAATTGGGVCTPLSNGAVAILGVTPGKLKQRHYYDTARNYVPFLLAVDDEEDGEGDCTLRAAARSASIVDASVCEEMTSVMSVFCPAFICRCPPIPMRDDHNRMFHPECTTHFTDSARFLLRYLLSPGERVRHICNAFRVDGIHSTPCVVILTDAMLKVYASARITGHGDILIGGDELLEEVDLEEDIAVSASSSSSHLTTHHASLPKSSGLTPKGSPTAALKRGGLSTSFRGLEKFARRTTQRIQNRVKSIFTGTERKRIRGSRLARSLHASVHGSTSAMRGLCWFYYNNNITKLQKVQYMHQDCALLVSLAHDNGPLLAIMDDSQSLNNTARDQFYSVIKKILVSSQIAGNVAFLDEVSKKPLLEVATERWVHRSCSTYEYLLTLNSIANRVRKDWNQYPVFPWVLKNYTSGTTLDLNAADNYRDLSWPIGAQLEQRREELKVRYDTLQETSQQERLDYEAENPGSNTGASGTSTLLNVIISRVEEVATGMPSESTGAGPLGVRTYPFHHGSHYSSSAGVLHYLIRTEPFTTRSKIYQGGSFDHPDRLFHSVQDSFYSCTHSSADCKELIPEFYSRGQFLANEDGRKFGARQDGRVVDAVTLPPWAQGSPHVFVAVMRMALESEHVSQRLHKWIDLVFGVRQQGKLSIESFNVFQRFSYGEEVLRALGATHSIQECKAIVSEVENFGQTPVQVFTDAPHPQRRNAAFRQPSSAVVSASSSISSAAALSATGALGDTQAALYDTGSLAGTVDQGSLTSSTLGTTVLTSTTNGGAPAFPEEAPLDATTTPLEDLGLSSTITARPTTLQVLFTHAQRYTMEEDLATVTYHATTATTQVAQLEDTNSGRGGIVFVPPPPSQTSRFILADPASGTFTQPHHNMVARFAGATRNTKPIVSIVPLADGKLFADTDQMRLIPETDLCLCWYKHEERLLRYRVSTGEFHSAVQFEIPEGHEEMEITSVVACRREVFLCLGTSSGTIYCLHPDSIRSWCVLGTTLCVHTNPIRFMVASERLSRLVSVTNNINDPPIVWRIQRLLVAKLHHLPMDLVTPETDRLVTGVCMCPREGNTFVSTTRRVAVFDSDGTPWGVGKLPSPADAESTVLTVFADITSMHQFLTSDWCDGRVAVLTGHTDGSIGLWCIRRNPPSSIAPHAIVSVKFVRLVAPAHPAAFGYPTTFRQPVEGTPHIFIGYSSGLLRELRFEESFLVAGNNSVAGQASGATGSSAAQK</sequence>
<dbReference type="PANTHER" id="PTHR13743:SF112">
    <property type="entry name" value="BEACH DOMAIN-CONTAINING PROTEIN"/>
    <property type="match status" value="1"/>
</dbReference>
<reference evidence="4" key="1">
    <citation type="submission" date="2015-09" db="EMBL/GenBank/DDBJ databases">
        <authorList>
            <consortium name="Pathogen Informatics"/>
        </authorList>
    </citation>
    <scope>NUCLEOTIDE SEQUENCE [LARGE SCALE GENOMIC DNA]</scope>
    <source>
        <strain evidence="4">Lake Konstanz</strain>
    </source>
</reference>
<dbReference type="Pfam" id="PF02138">
    <property type="entry name" value="Beach"/>
    <property type="match status" value="2"/>
</dbReference>
<dbReference type="SUPFAM" id="SSF81837">
    <property type="entry name" value="BEACH domain"/>
    <property type="match status" value="1"/>
</dbReference>
<evidence type="ECO:0000313" key="4">
    <source>
        <dbReference type="Proteomes" id="UP000051952"/>
    </source>
</evidence>
<dbReference type="OrthoDB" id="26681at2759"/>
<feature type="region of interest" description="Disordered" evidence="1">
    <location>
        <begin position="920"/>
        <end position="939"/>
    </location>
</feature>
<dbReference type="InterPro" id="IPR000409">
    <property type="entry name" value="BEACH_dom"/>
</dbReference>
<dbReference type="InterPro" id="IPR036372">
    <property type="entry name" value="BEACH_dom_sf"/>
</dbReference>
<feature type="region of interest" description="Disordered" evidence="1">
    <location>
        <begin position="658"/>
        <end position="690"/>
    </location>
</feature>
<evidence type="ECO:0000259" key="2">
    <source>
        <dbReference type="PROSITE" id="PS50197"/>
    </source>
</evidence>
<name>A0A0S4JU10_BODSA</name>
<dbReference type="OMA" id="HICNAFR"/>
<keyword evidence="4" id="KW-1185">Reference proteome</keyword>
<proteinExistence type="predicted"/>
<feature type="region of interest" description="Disordered" evidence="1">
    <location>
        <begin position="1"/>
        <end position="28"/>
    </location>
</feature>
<dbReference type="PANTHER" id="PTHR13743">
    <property type="entry name" value="BEIGE/BEACH-RELATED"/>
    <property type="match status" value="1"/>
</dbReference>
<dbReference type="Gene3D" id="1.10.1540.10">
    <property type="entry name" value="BEACH domain"/>
    <property type="match status" value="1"/>
</dbReference>
<dbReference type="SUPFAM" id="SSF50978">
    <property type="entry name" value="WD40 repeat-like"/>
    <property type="match status" value="1"/>
</dbReference>
<organism evidence="3 4">
    <name type="scientific">Bodo saltans</name>
    <name type="common">Flagellated protozoan</name>
    <dbReference type="NCBI Taxonomy" id="75058"/>
    <lineage>
        <taxon>Eukaryota</taxon>
        <taxon>Discoba</taxon>
        <taxon>Euglenozoa</taxon>
        <taxon>Kinetoplastea</taxon>
        <taxon>Metakinetoplastina</taxon>
        <taxon>Eubodonida</taxon>
        <taxon>Bodonidae</taxon>
        <taxon>Bodo</taxon>
    </lineage>
</organism>
<dbReference type="CDD" id="cd06071">
    <property type="entry name" value="Beach"/>
    <property type="match status" value="1"/>
</dbReference>
<evidence type="ECO:0000313" key="3">
    <source>
        <dbReference type="EMBL" id="CUG92603.1"/>
    </source>
</evidence>
<accession>A0A0S4JU10</accession>
<dbReference type="EMBL" id="CYKH01002065">
    <property type="protein sequence ID" value="CUG92603.1"/>
    <property type="molecule type" value="Genomic_DNA"/>
</dbReference>
<feature type="domain" description="BEACH" evidence="2">
    <location>
        <begin position="823"/>
        <end position="1169"/>
    </location>
</feature>
<dbReference type="InterPro" id="IPR050865">
    <property type="entry name" value="BEACH_Domain"/>
</dbReference>
<dbReference type="InterPro" id="IPR036322">
    <property type="entry name" value="WD40_repeat_dom_sf"/>
</dbReference>
<dbReference type="PROSITE" id="PS50197">
    <property type="entry name" value="BEACH"/>
    <property type="match status" value="1"/>
</dbReference>
<protein>
    <recommendedName>
        <fullName evidence="2">BEACH domain-containing protein</fullName>
    </recommendedName>
</protein>
<dbReference type="Proteomes" id="UP000051952">
    <property type="component" value="Unassembled WGS sequence"/>
</dbReference>
<gene>
    <name evidence="3" type="ORF">BSAL_38425</name>
</gene>
<evidence type="ECO:0000256" key="1">
    <source>
        <dbReference type="SAM" id="MobiDB-lite"/>
    </source>
</evidence>
<dbReference type="VEuPathDB" id="TriTrypDB:BSAL_38425"/>